<sequence length="365" mass="39860">MTNKKLATYLAQLGNRRDFQTGAVSAPIYLSTTFAHPKLGESTGYDYTRTNNPTREILEEGLALLENGARAVATSSGMSAIQLAFNLFPAGSQYLVSRDLYGGSFRYFAELEAQKVAQFHYFTDLASLKTQLNDQIAAVFIETPTNPLMNEIAIREAAELAHSFGAIVIVDNTFLTPLRQKPLDEGADIVVHSGTKYLSGHNDLLAGVVVAKDAQVGERLAWLANTTGPTLAAFDSWLFIRSLKTFELRFNQQEKNALKVVAALKNATGVKEVLYPEKGAMISIRVTDASKISDFLSKLTVFSFAESLGGVESLITYPTTQTHADIPESLRESYGLTPDLLRLSIGLEDADDLILDLETACSVFN</sequence>
<dbReference type="EMBL" id="JBHSGS010000036">
    <property type="protein sequence ID" value="MFC4719378.1"/>
    <property type="molecule type" value="Genomic_DNA"/>
</dbReference>
<dbReference type="PIRSF" id="PIRSF001434">
    <property type="entry name" value="CGS"/>
    <property type="match status" value="1"/>
</dbReference>
<name>A0ABV9MXL4_9ENTE</name>
<dbReference type="InterPro" id="IPR000277">
    <property type="entry name" value="Cys/Met-Metab_PyrdxlP-dep_enz"/>
</dbReference>
<dbReference type="SUPFAM" id="SSF53383">
    <property type="entry name" value="PLP-dependent transferases"/>
    <property type="match status" value="1"/>
</dbReference>
<dbReference type="RefSeq" id="WP_204654420.1">
    <property type="nucleotide sequence ID" value="NZ_JAFBFD010000027.1"/>
</dbReference>
<dbReference type="Gene3D" id="3.40.640.10">
    <property type="entry name" value="Type I PLP-dependent aspartate aminotransferase-like (Major domain)"/>
    <property type="match status" value="1"/>
</dbReference>
<evidence type="ECO:0000256" key="1">
    <source>
        <dbReference type="ARBA" id="ARBA00001933"/>
    </source>
</evidence>
<gene>
    <name evidence="5" type="ORF">ACFO5I_06500</name>
</gene>
<comment type="cofactor">
    <cofactor evidence="1 4">
        <name>pyridoxal 5'-phosphate</name>
        <dbReference type="ChEBI" id="CHEBI:597326"/>
    </cofactor>
</comment>
<dbReference type="Proteomes" id="UP001595969">
    <property type="component" value="Unassembled WGS sequence"/>
</dbReference>
<dbReference type="PANTHER" id="PTHR11808:SF90">
    <property type="entry name" value="CYSTATHIONINE GAMMA-SYNTHASE"/>
    <property type="match status" value="1"/>
</dbReference>
<keyword evidence="5" id="KW-0808">Transferase</keyword>
<dbReference type="PANTHER" id="PTHR11808">
    <property type="entry name" value="TRANS-SULFURATION ENZYME FAMILY MEMBER"/>
    <property type="match status" value="1"/>
</dbReference>
<dbReference type="InterPro" id="IPR054542">
    <property type="entry name" value="Cys_met_metab_PP"/>
</dbReference>
<evidence type="ECO:0000313" key="6">
    <source>
        <dbReference type="Proteomes" id="UP001595969"/>
    </source>
</evidence>
<keyword evidence="6" id="KW-1185">Reference proteome</keyword>
<evidence type="ECO:0000256" key="2">
    <source>
        <dbReference type="ARBA" id="ARBA00009077"/>
    </source>
</evidence>
<comment type="similarity">
    <text evidence="2 4">Belongs to the trans-sulfuration enzymes family.</text>
</comment>
<evidence type="ECO:0000313" key="5">
    <source>
        <dbReference type="EMBL" id="MFC4719378.1"/>
    </source>
</evidence>
<protein>
    <submittedName>
        <fullName evidence="5">PLP-dependent transferase</fullName>
    </submittedName>
</protein>
<evidence type="ECO:0000256" key="4">
    <source>
        <dbReference type="RuleBase" id="RU362118"/>
    </source>
</evidence>
<organism evidence="5 6">
    <name type="scientific">Enterococcus lemanii</name>
    <dbReference type="NCBI Taxonomy" id="1159752"/>
    <lineage>
        <taxon>Bacteria</taxon>
        <taxon>Bacillati</taxon>
        <taxon>Bacillota</taxon>
        <taxon>Bacilli</taxon>
        <taxon>Lactobacillales</taxon>
        <taxon>Enterococcaceae</taxon>
        <taxon>Enterococcus</taxon>
    </lineage>
</organism>
<dbReference type="GO" id="GO:0016740">
    <property type="term" value="F:transferase activity"/>
    <property type="evidence" value="ECO:0007669"/>
    <property type="project" value="UniProtKB-KW"/>
</dbReference>
<dbReference type="Gene3D" id="3.90.1150.10">
    <property type="entry name" value="Aspartate Aminotransferase, domain 1"/>
    <property type="match status" value="1"/>
</dbReference>
<evidence type="ECO:0000256" key="3">
    <source>
        <dbReference type="ARBA" id="ARBA00022898"/>
    </source>
</evidence>
<keyword evidence="3 4" id="KW-0663">Pyridoxal phosphate</keyword>
<comment type="caution">
    <text evidence="5">The sequence shown here is derived from an EMBL/GenBank/DDBJ whole genome shotgun (WGS) entry which is preliminary data.</text>
</comment>
<dbReference type="InterPro" id="IPR015424">
    <property type="entry name" value="PyrdxlP-dep_Trfase"/>
</dbReference>
<dbReference type="InterPro" id="IPR015421">
    <property type="entry name" value="PyrdxlP-dep_Trfase_major"/>
</dbReference>
<reference evidence="6" key="1">
    <citation type="journal article" date="2019" name="Int. J. Syst. Evol. Microbiol.">
        <title>The Global Catalogue of Microorganisms (GCM) 10K type strain sequencing project: providing services to taxonomists for standard genome sequencing and annotation.</title>
        <authorList>
            <consortium name="The Broad Institute Genomics Platform"/>
            <consortium name="The Broad Institute Genome Sequencing Center for Infectious Disease"/>
            <person name="Wu L."/>
            <person name="Ma J."/>
        </authorList>
    </citation>
    <scope>NUCLEOTIDE SEQUENCE [LARGE SCALE GENOMIC DNA]</scope>
    <source>
        <strain evidence="6">CGMCC 1.19032</strain>
    </source>
</reference>
<accession>A0ABV9MXL4</accession>
<dbReference type="InterPro" id="IPR015422">
    <property type="entry name" value="PyrdxlP-dep_Trfase_small"/>
</dbReference>
<dbReference type="PROSITE" id="PS00868">
    <property type="entry name" value="CYS_MET_METAB_PP"/>
    <property type="match status" value="1"/>
</dbReference>
<dbReference type="Pfam" id="PF01053">
    <property type="entry name" value="Cys_Met_Meta_PP"/>
    <property type="match status" value="1"/>
</dbReference>
<proteinExistence type="inferred from homology"/>